<dbReference type="InterPro" id="IPR050432">
    <property type="entry name" value="FAD-linked_Oxidoreductases_BP"/>
</dbReference>
<dbReference type="AlphaFoldDB" id="A0AAJ0BX93"/>
<evidence type="ECO:0000256" key="1">
    <source>
        <dbReference type="ARBA" id="ARBA00005466"/>
    </source>
</evidence>
<evidence type="ECO:0000259" key="5">
    <source>
        <dbReference type="PROSITE" id="PS51387"/>
    </source>
</evidence>
<evidence type="ECO:0000256" key="3">
    <source>
        <dbReference type="SAM" id="MobiDB-lite"/>
    </source>
</evidence>
<reference evidence="6" key="1">
    <citation type="submission" date="2023-06" db="EMBL/GenBank/DDBJ databases">
        <title>Genome-scale phylogeny and comparative genomics of the fungal order Sordariales.</title>
        <authorList>
            <consortium name="Lawrence Berkeley National Laboratory"/>
            <person name="Hensen N."/>
            <person name="Bonometti L."/>
            <person name="Westerberg I."/>
            <person name="Brannstrom I.O."/>
            <person name="Guillou S."/>
            <person name="Cros-Aarteil S."/>
            <person name="Calhoun S."/>
            <person name="Haridas S."/>
            <person name="Kuo A."/>
            <person name="Mondo S."/>
            <person name="Pangilinan J."/>
            <person name="Riley R."/>
            <person name="Labutti K."/>
            <person name="Andreopoulos B."/>
            <person name="Lipzen A."/>
            <person name="Chen C."/>
            <person name="Yanf M."/>
            <person name="Daum C."/>
            <person name="Ng V."/>
            <person name="Clum A."/>
            <person name="Steindorff A."/>
            <person name="Ohm R."/>
            <person name="Martin F."/>
            <person name="Silar P."/>
            <person name="Natvig D."/>
            <person name="Lalanne C."/>
            <person name="Gautier V."/>
            <person name="Ament-Velasquez S.L."/>
            <person name="Kruys A."/>
            <person name="Hutchinson M.I."/>
            <person name="Powell A.J."/>
            <person name="Barry K."/>
            <person name="Miller A.N."/>
            <person name="Grigoriev I.V."/>
            <person name="Debuchy R."/>
            <person name="Gladieux P."/>
            <person name="Thoren M.H."/>
            <person name="Johannesson H."/>
        </authorList>
    </citation>
    <scope>NUCLEOTIDE SEQUENCE</scope>
    <source>
        <strain evidence="6">8032-3</strain>
    </source>
</reference>
<dbReference type="GO" id="GO:0071949">
    <property type="term" value="F:FAD binding"/>
    <property type="evidence" value="ECO:0007669"/>
    <property type="project" value="InterPro"/>
</dbReference>
<dbReference type="PANTHER" id="PTHR13878">
    <property type="entry name" value="GULONOLACTONE OXIDASE"/>
    <property type="match status" value="1"/>
</dbReference>
<dbReference type="SUPFAM" id="SSF56176">
    <property type="entry name" value="FAD-binding/transporter-associated domain-like"/>
    <property type="match status" value="1"/>
</dbReference>
<dbReference type="GeneID" id="85315096"/>
<keyword evidence="4" id="KW-0732">Signal</keyword>
<dbReference type="InterPro" id="IPR036318">
    <property type="entry name" value="FAD-bd_PCMH-like_sf"/>
</dbReference>
<evidence type="ECO:0000313" key="7">
    <source>
        <dbReference type="Proteomes" id="UP001244011"/>
    </source>
</evidence>
<dbReference type="PANTHER" id="PTHR13878:SF91">
    <property type="entry name" value="FAD BINDING DOMAIN PROTEIN (AFU_ORTHOLOGUE AFUA_6G12070)-RELATED"/>
    <property type="match status" value="1"/>
</dbReference>
<comment type="similarity">
    <text evidence="1">Belongs to the oxygen-dependent FAD-linked oxidoreductase family.</text>
</comment>
<comment type="caution">
    <text evidence="6">The sequence shown here is derived from an EMBL/GenBank/DDBJ whole genome shotgun (WGS) entry which is preliminary data.</text>
</comment>
<dbReference type="PROSITE" id="PS51387">
    <property type="entry name" value="FAD_PCMH"/>
    <property type="match status" value="1"/>
</dbReference>
<dbReference type="Pfam" id="PF08031">
    <property type="entry name" value="BBE"/>
    <property type="match status" value="1"/>
</dbReference>
<accession>A0AAJ0BX93</accession>
<feature type="region of interest" description="Disordered" evidence="3">
    <location>
        <begin position="447"/>
        <end position="471"/>
    </location>
</feature>
<organism evidence="6 7">
    <name type="scientific">Phialemonium atrogriseum</name>
    <dbReference type="NCBI Taxonomy" id="1093897"/>
    <lineage>
        <taxon>Eukaryota</taxon>
        <taxon>Fungi</taxon>
        <taxon>Dikarya</taxon>
        <taxon>Ascomycota</taxon>
        <taxon>Pezizomycotina</taxon>
        <taxon>Sordariomycetes</taxon>
        <taxon>Sordariomycetidae</taxon>
        <taxon>Cephalothecales</taxon>
        <taxon>Cephalothecaceae</taxon>
        <taxon>Phialemonium</taxon>
    </lineage>
</organism>
<feature type="signal peptide" evidence="4">
    <location>
        <begin position="1"/>
        <end position="19"/>
    </location>
</feature>
<feature type="chain" id="PRO_5042593982" description="FAD-binding PCMH-type domain-containing protein" evidence="4">
    <location>
        <begin position="20"/>
        <end position="745"/>
    </location>
</feature>
<protein>
    <recommendedName>
        <fullName evidence="5">FAD-binding PCMH-type domain-containing protein</fullName>
    </recommendedName>
</protein>
<feature type="domain" description="FAD-binding PCMH-type" evidence="5">
    <location>
        <begin position="146"/>
        <end position="325"/>
    </location>
</feature>
<dbReference type="Pfam" id="PF01565">
    <property type="entry name" value="FAD_binding_4"/>
    <property type="match status" value="1"/>
</dbReference>
<proteinExistence type="inferred from homology"/>
<evidence type="ECO:0000313" key="6">
    <source>
        <dbReference type="EMBL" id="KAK1763746.1"/>
    </source>
</evidence>
<gene>
    <name evidence="6" type="ORF">QBC33DRAFT_597115</name>
</gene>
<evidence type="ECO:0000256" key="2">
    <source>
        <dbReference type="ARBA" id="ARBA00023002"/>
    </source>
</evidence>
<dbReference type="InterPro" id="IPR012951">
    <property type="entry name" value="BBE"/>
</dbReference>
<evidence type="ECO:0000256" key="4">
    <source>
        <dbReference type="SAM" id="SignalP"/>
    </source>
</evidence>
<dbReference type="InterPro" id="IPR016169">
    <property type="entry name" value="FAD-bd_PCMH_sub2"/>
</dbReference>
<name>A0AAJ0BX93_9PEZI</name>
<dbReference type="Gene3D" id="3.30.465.10">
    <property type="match status" value="2"/>
</dbReference>
<dbReference type="Proteomes" id="UP001244011">
    <property type="component" value="Unassembled WGS sequence"/>
</dbReference>
<dbReference type="EMBL" id="MU839025">
    <property type="protein sequence ID" value="KAK1763746.1"/>
    <property type="molecule type" value="Genomic_DNA"/>
</dbReference>
<keyword evidence="2" id="KW-0560">Oxidoreductase</keyword>
<keyword evidence="7" id="KW-1185">Reference proteome</keyword>
<sequence>MYRLLLPSACSLLLGVARGINFAFESTQLETSDIADFPAVDFGNRSRPLHHHEAECRAFPGSDDWPDEHDWNRLNKTMGGALLKPLPLGMACYPGPHYDEKTCRYLLSPSASVSHFYLDDPLTVLTQWTEGGTCMASLKPTGNCTQGGFPVYVANVTTVKQVQAAVNFARNKNIRLVIKNTGHDFGGRSVGAGSLSVWTHHLKDFEFISNYTKGRYKGMAVRYGSGLETWELFNHMAANNITMVAAGVGTVGANGGWFGYGGHGNLVSYYGLGSDQALSIEVVTADGRLVTADPYNNRDLFFALRGGGGSTFGIITSVVMKAYPPVNITSTSLNFQVAAPRPAFNLTGSWNATLPNGTVVPITLPPRPFAGSLDSADTFWNGVSIYLRFSRKIVDAGGLSFNYVYPQGNNTFSFTASSTFPNKTADEVVALMAPLYASLNAAGIPATNPTRLSPSPFGRPREKPGAAPGNARYRSRFFPRGHWDDDELWNKTMASIRGAVEAGYNFHGNCQGPSKEVAGWPGADSAVNPAWRRAAMHAMLMTTQPTGLTAAEATAEDERIKEYMDVWRELTPGSGSYMNEGDPGEPDWQATYFGHNYPRLLDIKRDTDPWGVFWAPTTVGSEDWEVRVVDGYPNSQNGRLCPTNSATTRIVLFPAAAAVVVPVPAPSFSAPASPPAPGGASPAANFALASADSPPGYMRRDMTFGPKAAKWMSTAAATSAAVVASRMRMRVRVRVRQGRVLVVLP</sequence>
<dbReference type="RefSeq" id="XP_060279959.1">
    <property type="nucleotide sequence ID" value="XM_060431909.1"/>
</dbReference>
<dbReference type="GO" id="GO:0016491">
    <property type="term" value="F:oxidoreductase activity"/>
    <property type="evidence" value="ECO:0007669"/>
    <property type="project" value="UniProtKB-KW"/>
</dbReference>
<dbReference type="InterPro" id="IPR006094">
    <property type="entry name" value="Oxid_FAD_bind_N"/>
</dbReference>
<dbReference type="Gene3D" id="3.40.462.20">
    <property type="match status" value="1"/>
</dbReference>
<dbReference type="InterPro" id="IPR016166">
    <property type="entry name" value="FAD-bd_PCMH"/>
</dbReference>